<gene>
    <name evidence="12" type="ORF">SAMN05720606_11211</name>
</gene>
<keyword evidence="5" id="KW-0573">Peptidoglycan synthesis</keyword>
<evidence type="ECO:0000256" key="2">
    <source>
        <dbReference type="ARBA" id="ARBA00022729"/>
    </source>
</evidence>
<dbReference type="GO" id="GO:0009002">
    <property type="term" value="F:serine-type D-Ala-D-Ala carboxypeptidase activity"/>
    <property type="evidence" value="ECO:0007669"/>
    <property type="project" value="InterPro"/>
</dbReference>
<evidence type="ECO:0000256" key="8">
    <source>
        <dbReference type="PIRSR" id="PIRSR618044-2"/>
    </source>
</evidence>
<dbReference type="RefSeq" id="WP_090922322.1">
    <property type="nucleotide sequence ID" value="NZ_FMVM01000012.1"/>
</dbReference>
<keyword evidence="2 10" id="KW-0732">Signal</keyword>
<dbReference type="InterPro" id="IPR012338">
    <property type="entry name" value="Beta-lactam/transpept-like"/>
</dbReference>
<keyword evidence="12" id="KW-0645">Protease</keyword>
<dbReference type="PRINTS" id="PR00725">
    <property type="entry name" value="DADACBPTASE1"/>
</dbReference>
<feature type="active site" description="Acyl-ester intermediate" evidence="7">
    <location>
        <position position="64"/>
    </location>
</feature>
<evidence type="ECO:0000256" key="4">
    <source>
        <dbReference type="ARBA" id="ARBA00022960"/>
    </source>
</evidence>
<dbReference type="SUPFAM" id="SSF56601">
    <property type="entry name" value="beta-lactamase/transpeptidase-like"/>
    <property type="match status" value="1"/>
</dbReference>
<feature type="signal peptide" evidence="10">
    <location>
        <begin position="1"/>
        <end position="28"/>
    </location>
</feature>
<keyword evidence="3" id="KW-0378">Hydrolase</keyword>
<evidence type="ECO:0000256" key="3">
    <source>
        <dbReference type="ARBA" id="ARBA00022801"/>
    </source>
</evidence>
<dbReference type="AlphaFoldDB" id="A0A1G5JV38"/>
<feature type="domain" description="Peptidase S11 D-alanyl-D-alanine carboxypeptidase A N-terminal" evidence="11">
    <location>
        <begin position="30"/>
        <end position="255"/>
    </location>
</feature>
<dbReference type="GO" id="GO:0009252">
    <property type="term" value="P:peptidoglycan biosynthetic process"/>
    <property type="evidence" value="ECO:0007669"/>
    <property type="project" value="UniProtKB-KW"/>
</dbReference>
<keyword evidence="4" id="KW-0133">Cell shape</keyword>
<dbReference type="EMBL" id="FMVM01000012">
    <property type="protein sequence ID" value="SCY91628.1"/>
    <property type="molecule type" value="Genomic_DNA"/>
</dbReference>
<dbReference type="Gene3D" id="3.40.710.10">
    <property type="entry name" value="DD-peptidase/beta-lactamase superfamily"/>
    <property type="match status" value="1"/>
</dbReference>
<evidence type="ECO:0000256" key="5">
    <source>
        <dbReference type="ARBA" id="ARBA00022984"/>
    </source>
</evidence>
<evidence type="ECO:0000256" key="10">
    <source>
        <dbReference type="SAM" id="SignalP"/>
    </source>
</evidence>
<accession>A0A1G5JV38</accession>
<dbReference type="STRING" id="582692.SAMN05720606_11211"/>
<feature type="active site" evidence="7">
    <location>
        <position position="119"/>
    </location>
</feature>
<evidence type="ECO:0000313" key="13">
    <source>
        <dbReference type="Proteomes" id="UP000198538"/>
    </source>
</evidence>
<evidence type="ECO:0000256" key="1">
    <source>
        <dbReference type="ARBA" id="ARBA00007164"/>
    </source>
</evidence>
<dbReference type="Proteomes" id="UP000198538">
    <property type="component" value="Unassembled WGS sequence"/>
</dbReference>
<organism evidence="12 13">
    <name type="scientific">Paenibacillus polysaccharolyticus</name>
    <dbReference type="NCBI Taxonomy" id="582692"/>
    <lineage>
        <taxon>Bacteria</taxon>
        <taxon>Bacillati</taxon>
        <taxon>Bacillota</taxon>
        <taxon>Bacilli</taxon>
        <taxon>Bacillales</taxon>
        <taxon>Paenibacillaceae</taxon>
        <taxon>Paenibacillus</taxon>
    </lineage>
</organism>
<evidence type="ECO:0000256" key="7">
    <source>
        <dbReference type="PIRSR" id="PIRSR618044-1"/>
    </source>
</evidence>
<name>A0A1G5JV38_9BACL</name>
<keyword evidence="13" id="KW-1185">Reference proteome</keyword>
<evidence type="ECO:0000256" key="6">
    <source>
        <dbReference type="ARBA" id="ARBA00023316"/>
    </source>
</evidence>
<dbReference type="PANTHER" id="PTHR21581:SF33">
    <property type="entry name" value="D-ALANYL-D-ALANINE CARBOXYPEPTIDASE DACB"/>
    <property type="match status" value="1"/>
</dbReference>
<dbReference type="Pfam" id="PF00768">
    <property type="entry name" value="Peptidase_S11"/>
    <property type="match status" value="1"/>
</dbReference>
<evidence type="ECO:0000259" key="11">
    <source>
        <dbReference type="Pfam" id="PF00768"/>
    </source>
</evidence>
<evidence type="ECO:0000313" key="12">
    <source>
        <dbReference type="EMBL" id="SCY91628.1"/>
    </source>
</evidence>
<sequence>MRKLIKVIVGTLLPVLLLSTMGASSVQATIAGPSTHAQSAALIDVTSGRILYSKDGDKESRIASLTKIMTAIVAIEEGKLDAKVKVTPSSFAKEGSSLYLKLGEEMTLENMLYGLMLRSGNDAASAIAEHVGGSEEGFVLLMNKKAEQIGLTRSHFMNPHGLDAEGHYSTANDLARLTAYALHNPVFKRIVATENKSAPNPNESWEYSWHNKNKMLRLYEGADGVKTGYTKKAFRCLVSSATRDGQQLAAVTLNDGDDWNDHAKMLDFGFEHFPLIEIATQEQPVQNMELVTGRGFKYPLAKGEQEDITKTLVLLDKRTQDAVTENKQSTDPSFGLAGRIEMQLKGEPIGSIPVYYKGSYIPPEPPIADATIGGIGEVTNWVSAWKAVLSRLLSP</sequence>
<dbReference type="GO" id="GO:0071555">
    <property type="term" value="P:cell wall organization"/>
    <property type="evidence" value="ECO:0007669"/>
    <property type="project" value="UniProtKB-KW"/>
</dbReference>
<dbReference type="GO" id="GO:0006508">
    <property type="term" value="P:proteolysis"/>
    <property type="evidence" value="ECO:0007669"/>
    <property type="project" value="InterPro"/>
</dbReference>
<keyword evidence="12" id="KW-0121">Carboxypeptidase</keyword>
<feature type="active site" description="Proton acceptor" evidence="7">
    <location>
        <position position="67"/>
    </location>
</feature>
<comment type="similarity">
    <text evidence="1 9">Belongs to the peptidase S11 family.</text>
</comment>
<reference evidence="13" key="1">
    <citation type="submission" date="2016-10" db="EMBL/GenBank/DDBJ databases">
        <authorList>
            <person name="Varghese N."/>
            <person name="Submissions S."/>
        </authorList>
    </citation>
    <scope>NUCLEOTIDE SEQUENCE [LARGE SCALE GENOMIC DNA]</scope>
    <source>
        <strain evidence="13">BL9</strain>
    </source>
</reference>
<dbReference type="InterPro" id="IPR001967">
    <property type="entry name" value="Peptidase_S11_N"/>
</dbReference>
<dbReference type="GO" id="GO:0008360">
    <property type="term" value="P:regulation of cell shape"/>
    <property type="evidence" value="ECO:0007669"/>
    <property type="project" value="UniProtKB-KW"/>
</dbReference>
<feature type="binding site" evidence="8">
    <location>
        <position position="226"/>
    </location>
    <ligand>
        <name>substrate</name>
    </ligand>
</feature>
<dbReference type="PANTHER" id="PTHR21581">
    <property type="entry name" value="D-ALANYL-D-ALANINE CARBOXYPEPTIDASE"/>
    <property type="match status" value="1"/>
</dbReference>
<protein>
    <submittedName>
        <fullName evidence="12">D-alanyl-D-alanine carboxypeptidase</fullName>
    </submittedName>
</protein>
<feature type="chain" id="PRO_5011683205" evidence="10">
    <location>
        <begin position="29"/>
        <end position="395"/>
    </location>
</feature>
<evidence type="ECO:0000256" key="9">
    <source>
        <dbReference type="RuleBase" id="RU004016"/>
    </source>
</evidence>
<proteinExistence type="inferred from homology"/>
<dbReference type="InterPro" id="IPR018044">
    <property type="entry name" value="Peptidase_S11"/>
</dbReference>
<dbReference type="Gene3D" id="2.30.140.30">
    <property type="match status" value="1"/>
</dbReference>
<keyword evidence="6" id="KW-0961">Cell wall biogenesis/degradation</keyword>